<evidence type="ECO:0000256" key="2">
    <source>
        <dbReference type="SAM" id="SignalP"/>
    </source>
</evidence>
<keyword evidence="4" id="KW-1185">Reference proteome</keyword>
<feature type="region of interest" description="Disordered" evidence="1">
    <location>
        <begin position="55"/>
        <end position="140"/>
    </location>
</feature>
<feature type="region of interest" description="Disordered" evidence="1">
    <location>
        <begin position="937"/>
        <end position="958"/>
    </location>
</feature>
<gene>
    <name evidence="3" type="ORF">CC86DRAFT_404552</name>
</gene>
<feature type="signal peptide" evidence="2">
    <location>
        <begin position="1"/>
        <end position="22"/>
    </location>
</feature>
<feature type="compositionally biased region" description="Basic and acidic residues" evidence="1">
    <location>
        <begin position="575"/>
        <end position="601"/>
    </location>
</feature>
<feature type="compositionally biased region" description="Basic and acidic residues" evidence="1">
    <location>
        <begin position="84"/>
        <end position="93"/>
    </location>
</feature>
<feature type="region of interest" description="Disordered" evidence="1">
    <location>
        <begin position="166"/>
        <end position="203"/>
    </location>
</feature>
<evidence type="ECO:0000313" key="4">
    <source>
        <dbReference type="Proteomes" id="UP000799424"/>
    </source>
</evidence>
<proteinExistence type="predicted"/>
<keyword evidence="2" id="KW-0732">Signal</keyword>
<evidence type="ECO:0000256" key="1">
    <source>
        <dbReference type="SAM" id="MobiDB-lite"/>
    </source>
</evidence>
<feature type="compositionally biased region" description="Polar residues" evidence="1">
    <location>
        <begin position="772"/>
        <end position="786"/>
    </location>
</feature>
<dbReference type="Proteomes" id="UP000799424">
    <property type="component" value="Unassembled WGS sequence"/>
</dbReference>
<feature type="compositionally biased region" description="Polar residues" evidence="1">
    <location>
        <begin position="166"/>
        <end position="179"/>
    </location>
</feature>
<feature type="chain" id="PRO_5025384733" evidence="2">
    <location>
        <begin position="23"/>
        <end position="1025"/>
    </location>
</feature>
<feature type="compositionally biased region" description="Basic and acidic residues" evidence="1">
    <location>
        <begin position="530"/>
        <end position="545"/>
    </location>
</feature>
<reference evidence="3" key="1">
    <citation type="journal article" date="2020" name="Stud. Mycol.">
        <title>101 Dothideomycetes genomes: a test case for predicting lifestyles and emergence of pathogens.</title>
        <authorList>
            <person name="Haridas S."/>
            <person name="Albert R."/>
            <person name="Binder M."/>
            <person name="Bloem J."/>
            <person name="Labutti K."/>
            <person name="Salamov A."/>
            <person name="Andreopoulos B."/>
            <person name="Baker S."/>
            <person name="Barry K."/>
            <person name="Bills G."/>
            <person name="Bluhm B."/>
            <person name="Cannon C."/>
            <person name="Castanera R."/>
            <person name="Culley D."/>
            <person name="Daum C."/>
            <person name="Ezra D."/>
            <person name="Gonzalez J."/>
            <person name="Henrissat B."/>
            <person name="Kuo A."/>
            <person name="Liang C."/>
            <person name="Lipzen A."/>
            <person name="Lutzoni F."/>
            <person name="Magnuson J."/>
            <person name="Mondo S."/>
            <person name="Nolan M."/>
            <person name="Ohm R."/>
            <person name="Pangilinan J."/>
            <person name="Park H.-J."/>
            <person name="Ramirez L."/>
            <person name="Alfaro M."/>
            <person name="Sun H."/>
            <person name="Tritt A."/>
            <person name="Yoshinaga Y."/>
            <person name="Zwiers L.-H."/>
            <person name="Turgeon B."/>
            <person name="Goodwin S."/>
            <person name="Spatafora J."/>
            <person name="Crous P."/>
            <person name="Grigoriev I."/>
        </authorList>
    </citation>
    <scope>NUCLEOTIDE SEQUENCE</scope>
    <source>
        <strain evidence="3">CBS 113818</strain>
    </source>
</reference>
<protein>
    <submittedName>
        <fullName evidence="3">Uncharacterized protein</fullName>
    </submittedName>
</protein>
<feature type="compositionally biased region" description="Basic and acidic residues" evidence="1">
    <location>
        <begin position="113"/>
        <end position="124"/>
    </location>
</feature>
<feature type="region of interest" description="Disordered" evidence="1">
    <location>
        <begin position="743"/>
        <end position="790"/>
    </location>
</feature>
<feature type="region of interest" description="Disordered" evidence="1">
    <location>
        <begin position="320"/>
        <end position="399"/>
    </location>
</feature>
<organism evidence="3 4">
    <name type="scientific">Ophiobolus disseminans</name>
    <dbReference type="NCBI Taxonomy" id="1469910"/>
    <lineage>
        <taxon>Eukaryota</taxon>
        <taxon>Fungi</taxon>
        <taxon>Dikarya</taxon>
        <taxon>Ascomycota</taxon>
        <taxon>Pezizomycotina</taxon>
        <taxon>Dothideomycetes</taxon>
        <taxon>Pleosporomycetidae</taxon>
        <taxon>Pleosporales</taxon>
        <taxon>Pleosporineae</taxon>
        <taxon>Phaeosphaeriaceae</taxon>
        <taxon>Ophiobolus</taxon>
    </lineage>
</organism>
<dbReference type="AlphaFoldDB" id="A0A6A7A5S5"/>
<accession>A0A6A7A5S5</accession>
<feature type="region of interest" description="Disordered" evidence="1">
    <location>
        <begin position="526"/>
        <end position="563"/>
    </location>
</feature>
<feature type="compositionally biased region" description="Low complexity" evidence="1">
    <location>
        <begin position="752"/>
        <end position="767"/>
    </location>
</feature>
<dbReference type="EMBL" id="MU006222">
    <property type="protein sequence ID" value="KAF2828651.1"/>
    <property type="molecule type" value="Genomic_DNA"/>
</dbReference>
<name>A0A6A7A5S5_9PLEO</name>
<feature type="region of interest" description="Disordered" evidence="1">
    <location>
        <begin position="806"/>
        <end position="829"/>
    </location>
</feature>
<feature type="region of interest" description="Disordered" evidence="1">
    <location>
        <begin position="439"/>
        <end position="478"/>
    </location>
</feature>
<feature type="region of interest" description="Disordered" evidence="1">
    <location>
        <begin position="575"/>
        <end position="618"/>
    </location>
</feature>
<sequence>MVVCGTLVRIGLLAMLPTPYLAAPIVPPVDLVKCASSFCGNTRISSSEILTCKESWPTHPESTSKKRSSGNSGSSLPPANKVNADGKETHDPVGNDYKQNGNNPKDTSQGPHEFQHAHRKDKEGTSSTQHANEPLPGLNFEPLEDRTRLLAHTHQTAHELWRREYQPTNGDGHATSNAILSDPNGVAPPKPISTPQPTSDSATSSVFDGVAAIVGAIEPQGQPPVGGAHSAGPTGPNAPFVANSLFAYTHERASQVHRRSLEQLGSPQANTHNPVRLPNNVPRSEAEILYKLSLSASPRSGKIVEIMRPAPRIYRREARYGRPGWGNGEGKWGDDAGQLNDHRKQSQGGSEDVPRYPAGAPPSELPVRSSVPPPDTPHSASSAIPPATSVIPSSVTSSSTSGVAFSLASSIVASGVPEIMPADTVILLPAPAVYRRGEDVSEATAEQLDVSGSGPFPSPPEETGANVGDAHYSQSVRDKFQRRDVQAIPVQKRQEVPSPAASPVRVIELPLWKPCHEAHLPSEAVYARSGSEKRASCMRSLKPEELSESDSGGNEHMVSDHEVVPDVTQYLADMVESKVVRREKKSHDRADRNKKNEEHENSSGAGSRRPSTKVDNDTAQIKEKVEALDGYEVPDVYRRETNLNARKSKDTGCDFDALVKCAHAFKITKKETEACAEVRVGCSGQSRPSQLEVLSSYNVYDVHRREEGLDVVDGSQQDLDEMLNWVGANSVYKRDLEQKEVVTTTNQTAPCNSSTSANSTLLSNSTTPINPPNQTTHLPNNSQPLSSPDEPTKVKIQVTVLPNSHSSHELAPDVYDDPNAAKQAPSGPVEGEFGHEWGQGHFKRENFGASRPDKQHTALQNAPNLYMMGGKGRVEDREEKGDMYHDDERQEDMDFISTGEPVGGLKGRDYPAAPQPGGQHTALENAAYVFSRIGQGGGKGWKEKEHKHHGAKDGKREKDIGFTDAGERVGGVRAVRTKRGVGGERYFAHGIAPAVYASLGKGVEGGSVEDVEGWSVEKDVESWRV</sequence>
<feature type="compositionally biased region" description="Polar residues" evidence="1">
    <location>
        <begin position="97"/>
        <end position="110"/>
    </location>
</feature>
<evidence type="ECO:0000313" key="3">
    <source>
        <dbReference type="EMBL" id="KAF2828651.1"/>
    </source>
</evidence>
<feature type="compositionally biased region" description="Low complexity" evidence="1">
    <location>
        <begin position="379"/>
        <end position="399"/>
    </location>
</feature>